<dbReference type="Proteomes" id="UP000494165">
    <property type="component" value="Unassembled WGS sequence"/>
</dbReference>
<comment type="caution">
    <text evidence="1">The sequence shown here is derived from an EMBL/GenBank/DDBJ whole genome shotgun (WGS) entry which is preliminary data.</text>
</comment>
<dbReference type="AlphaFoldDB" id="A0A8S1E184"/>
<name>A0A8S1E184_9INSE</name>
<dbReference type="InterPro" id="IPR032675">
    <property type="entry name" value="LRR_dom_sf"/>
</dbReference>
<accession>A0A8S1E184</accession>
<protein>
    <submittedName>
        <fullName evidence="1">Uncharacterized protein</fullName>
    </submittedName>
</protein>
<reference evidence="1 2" key="1">
    <citation type="submission" date="2020-04" db="EMBL/GenBank/DDBJ databases">
        <authorList>
            <person name="Alioto T."/>
            <person name="Alioto T."/>
            <person name="Gomez Garrido J."/>
        </authorList>
    </citation>
    <scope>NUCLEOTIDE SEQUENCE [LARGE SCALE GENOMIC DNA]</scope>
</reference>
<evidence type="ECO:0000313" key="1">
    <source>
        <dbReference type="EMBL" id="CAB3385875.1"/>
    </source>
</evidence>
<sequence length="367" mass="42670">MATNDEILLKMAVSKMNIHRSTKLETIAAQSIVRNLDSFLDPQYSETRNLMLLPSALRNIVLQQWLMMKFAVLKKRTLSFDDSVKLFEKRINIIQSLVTCHTLQVDLTPFIIDSFNFLSRNHLLQYLYLIGDKATNLKVLIILEGDRNLRTLNTTLCNPIGKFRNLISLNLEYISIKYTNLKVMCKKLKCLTHLSTMLYFNPSFDESNEREIEELQIFSNLIFFQTGVHDEKFTINCIQHLPKLQSIDNCTTSIIEELLDRCPNQKFALTRMIFTAPSNKEIHLNFPDVNELEVRYCYSDDFFITPNSLLKFSKIENLILTDFPSVDTMIRLLDAYGHGLHSLRMLETGHALVFDRIERITLASKIW</sequence>
<proteinExistence type="predicted"/>
<dbReference type="Gene3D" id="3.80.10.10">
    <property type="entry name" value="Ribonuclease Inhibitor"/>
    <property type="match status" value="1"/>
</dbReference>
<organism evidence="1 2">
    <name type="scientific">Cloeon dipterum</name>
    <dbReference type="NCBI Taxonomy" id="197152"/>
    <lineage>
        <taxon>Eukaryota</taxon>
        <taxon>Metazoa</taxon>
        <taxon>Ecdysozoa</taxon>
        <taxon>Arthropoda</taxon>
        <taxon>Hexapoda</taxon>
        <taxon>Insecta</taxon>
        <taxon>Pterygota</taxon>
        <taxon>Palaeoptera</taxon>
        <taxon>Ephemeroptera</taxon>
        <taxon>Pisciforma</taxon>
        <taxon>Baetidae</taxon>
        <taxon>Cloeon</taxon>
    </lineage>
</organism>
<evidence type="ECO:0000313" key="2">
    <source>
        <dbReference type="Proteomes" id="UP000494165"/>
    </source>
</evidence>
<dbReference type="EMBL" id="CADEPI010000436">
    <property type="protein sequence ID" value="CAB3385875.1"/>
    <property type="molecule type" value="Genomic_DNA"/>
</dbReference>
<gene>
    <name evidence="1" type="ORF">CLODIP_2_CD05421</name>
</gene>
<keyword evidence="2" id="KW-1185">Reference proteome</keyword>